<keyword evidence="1" id="KW-0472">Membrane</keyword>
<keyword evidence="1" id="KW-1133">Transmembrane helix</keyword>
<dbReference type="InterPro" id="IPR032508">
    <property type="entry name" value="FecR_C"/>
</dbReference>
<dbReference type="PANTHER" id="PTHR30273:SF2">
    <property type="entry name" value="PROTEIN FECR"/>
    <property type="match status" value="1"/>
</dbReference>
<evidence type="ECO:0000313" key="4">
    <source>
        <dbReference type="EMBL" id="MBD1365431.1"/>
    </source>
</evidence>
<evidence type="ECO:0000259" key="3">
    <source>
        <dbReference type="Pfam" id="PF16344"/>
    </source>
</evidence>
<evidence type="ECO:0000313" key="5">
    <source>
        <dbReference type="Proteomes" id="UP000606600"/>
    </source>
</evidence>
<dbReference type="PANTHER" id="PTHR30273">
    <property type="entry name" value="PERIPLASMIC SIGNAL SENSOR AND SIGMA FACTOR ACTIVATOR FECR-RELATED"/>
    <property type="match status" value="1"/>
</dbReference>
<comment type="caution">
    <text evidence="4">The sequence shown here is derived from an EMBL/GenBank/DDBJ whole genome shotgun (WGS) entry which is preliminary data.</text>
</comment>
<feature type="domain" description="FecR protein" evidence="2">
    <location>
        <begin position="122"/>
        <end position="212"/>
    </location>
</feature>
<dbReference type="Proteomes" id="UP000606600">
    <property type="component" value="Unassembled WGS sequence"/>
</dbReference>
<evidence type="ECO:0000256" key="1">
    <source>
        <dbReference type="SAM" id="Phobius"/>
    </source>
</evidence>
<keyword evidence="1" id="KW-0812">Transmembrane</keyword>
<dbReference type="Gene3D" id="2.60.120.1440">
    <property type="match status" value="1"/>
</dbReference>
<name>A0ABR7WT04_9SPHI</name>
<dbReference type="InterPro" id="IPR012373">
    <property type="entry name" value="Ferrdict_sens_TM"/>
</dbReference>
<dbReference type="InterPro" id="IPR006860">
    <property type="entry name" value="FecR"/>
</dbReference>
<protein>
    <submittedName>
        <fullName evidence="4">FecR domain-containing protein</fullName>
    </submittedName>
</protein>
<gene>
    <name evidence="4" type="ORF">IDJ77_16575</name>
</gene>
<feature type="domain" description="Protein FecR C-terminal" evidence="3">
    <location>
        <begin position="261"/>
        <end position="328"/>
    </location>
</feature>
<sequence>MEERHHRLIIAYFEKTISDEGLTALQDWIEEHPDNLTQFSDTIHILEAAKASLKRPDNAGETWAKINTHITQSQTPAVVRPIKRKWLAYAASVLVVCAAGWFGYKNIFYKTTADAFAVVSNPNGKRSKLTLPDGSVAYLAGGSTLKYARNFGGDKRELSLNGEAFFDVVHGADKPFVVKSGEISTVVLGTSFNVKAYGADGRVIITVNTGKVGVLANVNGKSQLVKYLTPDEQININTQTGLFAFNKTRAADVSAWMSNNLIFYNTSLKDIAAAMERQYGVKIDFTEPELSSVRLTTRLMNLPLEQAMDNLTALSGLAYTQNGKHLFISNTNEKGGRIMQ</sequence>
<dbReference type="PIRSF" id="PIRSF018266">
    <property type="entry name" value="FecR"/>
    <property type="match status" value="1"/>
</dbReference>
<feature type="transmembrane region" description="Helical" evidence="1">
    <location>
        <begin position="86"/>
        <end position="104"/>
    </location>
</feature>
<dbReference type="Gene3D" id="3.55.50.30">
    <property type="match status" value="1"/>
</dbReference>
<proteinExistence type="predicted"/>
<dbReference type="Pfam" id="PF16344">
    <property type="entry name" value="FecR_C"/>
    <property type="match status" value="1"/>
</dbReference>
<dbReference type="EMBL" id="JACWMY010000008">
    <property type="protein sequence ID" value="MBD1365431.1"/>
    <property type="molecule type" value="Genomic_DNA"/>
</dbReference>
<reference evidence="4 5" key="1">
    <citation type="submission" date="2020-09" db="EMBL/GenBank/DDBJ databases">
        <title>Novel species of Mucilaginibacter isolated from a glacier on the Tibetan Plateau.</title>
        <authorList>
            <person name="Liu Q."/>
            <person name="Xin Y.-H."/>
        </authorList>
    </citation>
    <scope>NUCLEOTIDE SEQUENCE [LARGE SCALE GENOMIC DNA]</scope>
    <source>
        <strain evidence="4 5">ZT4R22</strain>
    </source>
</reference>
<keyword evidence="5" id="KW-1185">Reference proteome</keyword>
<evidence type="ECO:0000259" key="2">
    <source>
        <dbReference type="Pfam" id="PF04773"/>
    </source>
</evidence>
<accession>A0ABR7WT04</accession>
<organism evidence="4 5">
    <name type="scientific">Mucilaginibacter pankratovii</name>
    <dbReference type="NCBI Taxonomy" id="2772110"/>
    <lineage>
        <taxon>Bacteria</taxon>
        <taxon>Pseudomonadati</taxon>
        <taxon>Bacteroidota</taxon>
        <taxon>Sphingobacteriia</taxon>
        <taxon>Sphingobacteriales</taxon>
        <taxon>Sphingobacteriaceae</taxon>
        <taxon>Mucilaginibacter</taxon>
    </lineage>
</organism>
<dbReference type="RefSeq" id="WP_191190087.1">
    <property type="nucleotide sequence ID" value="NZ_JACWMY010000008.1"/>
</dbReference>
<dbReference type="Pfam" id="PF04773">
    <property type="entry name" value="FecR"/>
    <property type="match status" value="1"/>
</dbReference>